<comment type="caution">
    <text evidence="2">The sequence shown here is derived from an EMBL/GenBank/DDBJ whole genome shotgun (WGS) entry which is preliminary data.</text>
</comment>
<evidence type="ECO:0000313" key="3">
    <source>
        <dbReference type="Proteomes" id="UP001396334"/>
    </source>
</evidence>
<proteinExistence type="predicted"/>
<organism evidence="2 3">
    <name type="scientific">Hibiscus sabdariffa</name>
    <name type="common">roselle</name>
    <dbReference type="NCBI Taxonomy" id="183260"/>
    <lineage>
        <taxon>Eukaryota</taxon>
        <taxon>Viridiplantae</taxon>
        <taxon>Streptophyta</taxon>
        <taxon>Embryophyta</taxon>
        <taxon>Tracheophyta</taxon>
        <taxon>Spermatophyta</taxon>
        <taxon>Magnoliopsida</taxon>
        <taxon>eudicotyledons</taxon>
        <taxon>Gunneridae</taxon>
        <taxon>Pentapetalae</taxon>
        <taxon>rosids</taxon>
        <taxon>malvids</taxon>
        <taxon>Malvales</taxon>
        <taxon>Malvaceae</taxon>
        <taxon>Malvoideae</taxon>
        <taxon>Hibiscus</taxon>
    </lineage>
</organism>
<keyword evidence="3" id="KW-1185">Reference proteome</keyword>
<dbReference type="PANTHER" id="PTHR34277:SF18">
    <property type="entry name" value="CLAVATA3_ESR (CLE)-RELATED PROTEIN 25"/>
    <property type="match status" value="1"/>
</dbReference>
<gene>
    <name evidence="2" type="ORF">V6N11_043615</name>
</gene>
<evidence type="ECO:0000256" key="1">
    <source>
        <dbReference type="SAM" id="MobiDB-lite"/>
    </source>
</evidence>
<dbReference type="PANTHER" id="PTHR34277">
    <property type="entry name" value="CLAVATA3/ESR (CLE)-RELATED PROTEIN 26"/>
    <property type="match status" value="1"/>
</dbReference>
<feature type="region of interest" description="Disordered" evidence="1">
    <location>
        <begin position="67"/>
        <end position="92"/>
    </location>
</feature>
<evidence type="ECO:0000313" key="2">
    <source>
        <dbReference type="EMBL" id="KAK9010746.1"/>
    </source>
</evidence>
<protein>
    <recommendedName>
        <fullName evidence="4">CLAVATA3/ESR (CLE)-related protein 25</fullName>
    </recommendedName>
</protein>
<reference evidence="2 3" key="1">
    <citation type="journal article" date="2024" name="G3 (Bethesda)">
        <title>Genome assembly of Hibiscus sabdariffa L. provides insights into metabolisms of medicinal natural products.</title>
        <authorList>
            <person name="Kim T."/>
        </authorList>
    </citation>
    <scope>NUCLEOTIDE SEQUENCE [LARGE SCALE GENOMIC DNA]</scope>
    <source>
        <strain evidence="2">TK-2024</strain>
        <tissue evidence="2">Old leaves</tissue>
    </source>
</reference>
<dbReference type="InterPro" id="IPR039316">
    <property type="entry name" value="CLE25/26"/>
</dbReference>
<sequence>MGKGGKALKFLFGVAVLVGLAWILLLLLVGIVANRATATTKLITASSTREFKRWEFVQDLHFDYVSKRRVPNGPDPTHNRRASKSRQPPGRG</sequence>
<name>A0ABR2RD83_9ROSI</name>
<evidence type="ECO:0008006" key="4">
    <source>
        <dbReference type="Google" id="ProtNLM"/>
    </source>
</evidence>
<accession>A0ABR2RD83</accession>
<dbReference type="EMBL" id="JBBPBN010000023">
    <property type="protein sequence ID" value="KAK9010746.1"/>
    <property type="molecule type" value="Genomic_DNA"/>
</dbReference>
<dbReference type="Proteomes" id="UP001396334">
    <property type="component" value="Unassembled WGS sequence"/>
</dbReference>